<dbReference type="Proteomes" id="UP000664844">
    <property type="component" value="Unassembled WGS sequence"/>
</dbReference>
<accession>A0ABS3FVA2</accession>
<proteinExistence type="predicted"/>
<feature type="transmembrane region" description="Helical" evidence="15">
    <location>
        <begin position="88"/>
        <end position="109"/>
    </location>
</feature>
<dbReference type="Gene3D" id="3.40.50.2300">
    <property type="match status" value="1"/>
</dbReference>
<feature type="domain" description="PAC" evidence="19">
    <location>
        <begin position="718"/>
        <end position="770"/>
    </location>
</feature>
<dbReference type="CDD" id="cd00130">
    <property type="entry name" value="PAS"/>
    <property type="match status" value="4"/>
</dbReference>
<evidence type="ECO:0000256" key="13">
    <source>
        <dbReference type="PROSITE-ProRule" id="PRU00169"/>
    </source>
</evidence>
<dbReference type="RefSeq" id="WP_207089034.1">
    <property type="nucleotide sequence ID" value="NZ_JAFLQW010000426.1"/>
</dbReference>
<evidence type="ECO:0000256" key="6">
    <source>
        <dbReference type="ARBA" id="ARBA00022692"/>
    </source>
</evidence>
<evidence type="ECO:0000256" key="15">
    <source>
        <dbReference type="SAM" id="Phobius"/>
    </source>
</evidence>
<feature type="domain" description="PAC" evidence="19">
    <location>
        <begin position="199"/>
        <end position="252"/>
    </location>
</feature>
<sequence length="1302" mass="147558">MLEQSRSPIRRYSFAVATVVLSLILKWLISSELMTNNPFLLFSATVAVSAWYGGFRAGLLATILAAACGEYFFLFPFYSFGGHSPGQILALGIFLIEGGAISWLIAALYTARKNAELSAHGLENTQEEFRQIAENTDCLIWMSDPEKTEIFYVSPQYENMWGRSLESLYQEPSSFLEGIHPEDRDRVTTALANYSSGEYHQEYRMIHPDGTVRWVRSRTFPIRKHRTAEVYRVAGIVEDITERKQIEQEFVQANERYQRASNAVNCVIYYWHLETQQVVLSESISQLLGYPLASEGQDADWWLSLMHPEDREPAWIAMNKALEHDNRFDIEYRIRHQDGRYLNVCDRGGILRDESGKAVRVIGTTIDISDRKKAETELQKREELFRTSVENLLDCFGIYTSVRDESGKIIDFCIEYVNAATCANNGLTREEQEGKRLCDLFPGHRTTGLFDEYCQVVETRQPLVKNSFTFVDENLTTTTGVTKAFDIRSVAFRDGFMATWCDITERKQVEDELYRREREFTALAENSPDIIARFDRKMRPLYVNQAIYRVTGRSPEEFLSTSNSELAFPGTQSAECQGAIAQVFATGEEGEIECDLTDVKGVTRSYQSRLVPEFDRDGAVESVLSLSRDITEYKIARATSDRNQERLRLALESAKLGLWDYDLDTEEISVSRRFFDIFGLDLPATVIQYARFIECVHPEDRDRVDRAVQRAITDQADYDIEYRIIRTEKSVRWIAAKGRGFYDDQGTAVRMGGVLLDITERKKAEEERDRLLKQLEFEQQLLKAVLQQMPAGAIVAEAPSGKVLLSNKQAQAIWNETIAEEHNLEDYRLFQGLHPDGRPYQLQEFPLSRAIALDETVIDEEIEIPLTNGHSQILCLSAKPVKNLAGRIVAGVVMFYDISDRKLAERQREELLLREQEARKQAEAASRMKDEFLAIVSHELRSPLNAILGWSRLLRRRKLNPEKMAQALESIERNAEIQTQLIEDLLDISRIIRGKIRLYLRPLQLISPLEAAINTVRPTAEIKKIKLITTLDSGVGLVSGDGDRLQQVVWNLLSNAVKFTPEGGGVEICLERVENWIQIRIIDTGIGIEPEFLPYMFERFRQADSKTTRSHGGLGLGLAIVRNLVELHGGHIFADSPGLGKGSTFVVQFLCLQDTNDAIADPCFESSSIECDRSTSELSGLKILVVDDEFDTREFLIAALEQYGVKVFAAASTAEAIALLQEMQPHILLSDIGMPGEDGYTLIRQIRTLPPEQGGNIPAAALTAYTRTEDRILALAAGFQMHIPKPIDPRHLIEVVGQLWKT</sequence>
<dbReference type="SMART" id="SM00387">
    <property type="entry name" value="HATPase_c"/>
    <property type="match status" value="1"/>
</dbReference>
<dbReference type="SUPFAM" id="SSF55874">
    <property type="entry name" value="ATPase domain of HSP90 chaperone/DNA topoisomerase II/histidine kinase"/>
    <property type="match status" value="1"/>
</dbReference>
<dbReference type="InterPro" id="IPR003661">
    <property type="entry name" value="HisK_dim/P_dom"/>
</dbReference>
<dbReference type="InterPro" id="IPR036097">
    <property type="entry name" value="HisK_dim/P_sf"/>
</dbReference>
<dbReference type="Pfam" id="PF00072">
    <property type="entry name" value="Response_reg"/>
    <property type="match status" value="1"/>
</dbReference>
<feature type="domain" description="Histidine kinase" evidence="16">
    <location>
        <begin position="935"/>
        <end position="1153"/>
    </location>
</feature>
<dbReference type="EC" id="2.7.13.3" evidence="3"/>
<dbReference type="SUPFAM" id="SSF47384">
    <property type="entry name" value="Homodimeric domain of signal transducing histidine kinase"/>
    <property type="match status" value="1"/>
</dbReference>
<dbReference type="NCBIfam" id="TIGR00229">
    <property type="entry name" value="sensory_box"/>
    <property type="match status" value="4"/>
</dbReference>
<feature type="domain" description="PAC" evidence="19">
    <location>
        <begin position="328"/>
        <end position="380"/>
    </location>
</feature>
<dbReference type="InterPro" id="IPR000014">
    <property type="entry name" value="PAS"/>
</dbReference>
<keyword evidence="14" id="KW-0175">Coiled coil</keyword>
<comment type="subcellular location">
    <subcellularLocation>
        <location evidence="2">Membrane</location>
        <topology evidence="2">Multi-pass membrane protein</topology>
    </subcellularLocation>
</comment>
<feature type="domain" description="PAC" evidence="19">
    <location>
        <begin position="858"/>
        <end position="910"/>
    </location>
</feature>
<dbReference type="InterPro" id="IPR025201">
    <property type="entry name" value="KdpD_TM"/>
</dbReference>
<feature type="coiled-coil region" evidence="14">
    <location>
        <begin position="901"/>
        <end position="928"/>
    </location>
</feature>
<reference evidence="20 21" key="1">
    <citation type="submission" date="2021-03" db="EMBL/GenBank/DDBJ databases">
        <title>Metabolic Capacity of the Antarctic Cyanobacterium Phormidium pseudopriestleyi that Sustains Oxygenic Photosynthesis in the Presence of Hydrogen Sulfide.</title>
        <authorList>
            <person name="Lumian J.E."/>
            <person name="Jungblut A.D."/>
            <person name="Dillon M.L."/>
            <person name="Hawes I."/>
            <person name="Doran P.T."/>
            <person name="Mackey T.J."/>
            <person name="Dick G.J."/>
            <person name="Grettenberger C.L."/>
            <person name="Sumner D.Y."/>
        </authorList>
    </citation>
    <scope>NUCLEOTIDE SEQUENCE [LARGE SCALE GENOMIC DNA]</scope>
    <source>
        <strain evidence="20 21">FRX01</strain>
    </source>
</reference>
<dbReference type="PANTHER" id="PTHR43304:SF1">
    <property type="entry name" value="PAC DOMAIN-CONTAINING PROTEIN"/>
    <property type="match status" value="1"/>
</dbReference>
<evidence type="ECO:0000256" key="3">
    <source>
        <dbReference type="ARBA" id="ARBA00012438"/>
    </source>
</evidence>
<keyword evidence="10 15" id="KW-1133">Transmembrane helix</keyword>
<dbReference type="Pfam" id="PF00512">
    <property type="entry name" value="HisKA"/>
    <property type="match status" value="1"/>
</dbReference>
<dbReference type="InterPro" id="IPR001610">
    <property type="entry name" value="PAC"/>
</dbReference>
<dbReference type="InterPro" id="IPR011006">
    <property type="entry name" value="CheY-like_superfamily"/>
</dbReference>
<evidence type="ECO:0000259" key="18">
    <source>
        <dbReference type="PROSITE" id="PS50112"/>
    </source>
</evidence>
<keyword evidence="9" id="KW-0067">ATP-binding</keyword>
<evidence type="ECO:0000256" key="7">
    <source>
        <dbReference type="ARBA" id="ARBA00022741"/>
    </source>
</evidence>
<feature type="coiled-coil region" evidence="14">
    <location>
        <begin position="761"/>
        <end position="788"/>
    </location>
</feature>
<dbReference type="CDD" id="cd00082">
    <property type="entry name" value="HisKA"/>
    <property type="match status" value="1"/>
</dbReference>
<dbReference type="Gene3D" id="1.10.287.130">
    <property type="match status" value="1"/>
</dbReference>
<evidence type="ECO:0000256" key="14">
    <source>
        <dbReference type="SAM" id="Coils"/>
    </source>
</evidence>
<dbReference type="Pfam" id="PF02518">
    <property type="entry name" value="HATPase_c"/>
    <property type="match status" value="1"/>
</dbReference>
<dbReference type="SMART" id="SM00091">
    <property type="entry name" value="PAS"/>
    <property type="match status" value="5"/>
</dbReference>
<organism evidence="20 21">
    <name type="scientific">Phormidium pseudopriestleyi FRX01</name>
    <dbReference type="NCBI Taxonomy" id="1759528"/>
    <lineage>
        <taxon>Bacteria</taxon>
        <taxon>Bacillati</taxon>
        <taxon>Cyanobacteriota</taxon>
        <taxon>Cyanophyceae</taxon>
        <taxon>Oscillatoriophycideae</taxon>
        <taxon>Oscillatoriales</taxon>
        <taxon>Oscillatoriaceae</taxon>
        <taxon>Phormidium</taxon>
    </lineage>
</organism>
<evidence type="ECO:0000256" key="2">
    <source>
        <dbReference type="ARBA" id="ARBA00004141"/>
    </source>
</evidence>
<gene>
    <name evidence="20" type="ORF">J0895_15945</name>
</gene>
<dbReference type="Gene3D" id="2.10.70.100">
    <property type="match status" value="1"/>
</dbReference>
<dbReference type="InterPro" id="IPR013656">
    <property type="entry name" value="PAS_4"/>
</dbReference>
<dbReference type="CDD" id="cd16922">
    <property type="entry name" value="HATPase_EvgS-ArcB-TorS-like"/>
    <property type="match status" value="1"/>
</dbReference>
<dbReference type="PROSITE" id="PS50109">
    <property type="entry name" value="HIS_KIN"/>
    <property type="match status" value="1"/>
</dbReference>
<feature type="domain" description="Response regulatory" evidence="17">
    <location>
        <begin position="1182"/>
        <end position="1300"/>
    </location>
</feature>
<evidence type="ECO:0000259" key="17">
    <source>
        <dbReference type="PROSITE" id="PS50110"/>
    </source>
</evidence>
<keyword evidence="6 15" id="KW-0812">Transmembrane</keyword>
<dbReference type="InterPro" id="IPR035965">
    <property type="entry name" value="PAS-like_dom_sf"/>
</dbReference>
<keyword evidence="7" id="KW-0547">Nucleotide-binding</keyword>
<dbReference type="PRINTS" id="PR00344">
    <property type="entry name" value="BCTRLSENSOR"/>
</dbReference>
<comment type="catalytic activity">
    <reaction evidence="1">
        <text>ATP + protein L-histidine = ADP + protein N-phospho-L-histidine.</text>
        <dbReference type="EC" id="2.7.13.3"/>
    </reaction>
</comment>
<dbReference type="PROSITE" id="PS50112">
    <property type="entry name" value="PAS"/>
    <property type="match status" value="3"/>
</dbReference>
<dbReference type="PANTHER" id="PTHR43304">
    <property type="entry name" value="PHYTOCHROME-LIKE PROTEIN CPH1"/>
    <property type="match status" value="1"/>
</dbReference>
<feature type="domain" description="PAS" evidence="18">
    <location>
        <begin position="125"/>
        <end position="198"/>
    </location>
</feature>
<dbReference type="SMART" id="SM00448">
    <property type="entry name" value="REC"/>
    <property type="match status" value="1"/>
</dbReference>
<dbReference type="SMART" id="SM00388">
    <property type="entry name" value="HisKA"/>
    <property type="match status" value="1"/>
</dbReference>
<dbReference type="InterPro" id="IPR036890">
    <property type="entry name" value="HATPase_C_sf"/>
</dbReference>
<dbReference type="Gene3D" id="3.30.565.10">
    <property type="entry name" value="Histidine kinase-like ATPase, C-terminal domain"/>
    <property type="match status" value="1"/>
</dbReference>
<keyword evidence="8" id="KW-0418">Kinase</keyword>
<dbReference type="Gene3D" id="3.30.450.20">
    <property type="entry name" value="PAS domain"/>
    <property type="match status" value="6"/>
</dbReference>
<dbReference type="InterPro" id="IPR004358">
    <property type="entry name" value="Sig_transdc_His_kin-like_C"/>
</dbReference>
<evidence type="ECO:0000256" key="12">
    <source>
        <dbReference type="ARBA" id="ARBA00023136"/>
    </source>
</evidence>
<comment type="caution">
    <text evidence="20">The sequence shown here is derived from an EMBL/GenBank/DDBJ whole genome shotgun (WGS) entry which is preliminary data.</text>
</comment>
<dbReference type="PROSITE" id="PS50110">
    <property type="entry name" value="RESPONSE_REGULATORY"/>
    <property type="match status" value="1"/>
</dbReference>
<evidence type="ECO:0000256" key="11">
    <source>
        <dbReference type="ARBA" id="ARBA00023012"/>
    </source>
</evidence>
<feature type="transmembrane region" description="Helical" evidence="15">
    <location>
        <begin position="12"/>
        <end position="29"/>
    </location>
</feature>
<dbReference type="PROSITE" id="PS50113">
    <property type="entry name" value="PAC"/>
    <property type="match status" value="5"/>
</dbReference>
<dbReference type="Pfam" id="PF08448">
    <property type="entry name" value="PAS_4"/>
    <property type="match status" value="1"/>
</dbReference>
<dbReference type="CDD" id="cd17580">
    <property type="entry name" value="REC_2_DhkD-like"/>
    <property type="match status" value="1"/>
</dbReference>
<evidence type="ECO:0000259" key="19">
    <source>
        <dbReference type="PROSITE" id="PS50113"/>
    </source>
</evidence>
<dbReference type="Pfam" id="PF13493">
    <property type="entry name" value="DUF4118"/>
    <property type="match status" value="1"/>
</dbReference>
<feature type="transmembrane region" description="Helical" evidence="15">
    <location>
        <begin position="49"/>
        <end position="76"/>
    </location>
</feature>
<evidence type="ECO:0000256" key="5">
    <source>
        <dbReference type="ARBA" id="ARBA00022679"/>
    </source>
</evidence>
<evidence type="ECO:0000313" key="21">
    <source>
        <dbReference type="Proteomes" id="UP000664844"/>
    </source>
</evidence>
<feature type="domain" description="PAC" evidence="19">
    <location>
        <begin position="590"/>
        <end position="642"/>
    </location>
</feature>
<keyword evidence="21" id="KW-1185">Reference proteome</keyword>
<evidence type="ECO:0000256" key="4">
    <source>
        <dbReference type="ARBA" id="ARBA00022553"/>
    </source>
</evidence>
<evidence type="ECO:0000256" key="9">
    <source>
        <dbReference type="ARBA" id="ARBA00022840"/>
    </source>
</evidence>
<feature type="domain" description="PAS" evidence="18">
    <location>
        <begin position="516"/>
        <end position="562"/>
    </location>
</feature>
<evidence type="ECO:0000313" key="20">
    <source>
        <dbReference type="EMBL" id="MBO0350561.1"/>
    </source>
</evidence>
<dbReference type="SUPFAM" id="SSF55785">
    <property type="entry name" value="PYP-like sensor domain (PAS domain)"/>
    <property type="match status" value="6"/>
</dbReference>
<dbReference type="InterPro" id="IPR052162">
    <property type="entry name" value="Sensor_kinase/Photoreceptor"/>
</dbReference>
<protein>
    <recommendedName>
        <fullName evidence="3">histidine kinase</fullName>
        <ecNumber evidence="3">2.7.13.3</ecNumber>
    </recommendedName>
</protein>
<evidence type="ECO:0000256" key="1">
    <source>
        <dbReference type="ARBA" id="ARBA00000085"/>
    </source>
</evidence>
<keyword evidence="11" id="KW-0902">Two-component regulatory system</keyword>
<name>A0ABS3FVA2_9CYAN</name>
<dbReference type="Gene3D" id="1.20.120.620">
    <property type="entry name" value="Backbone structure of the membrane domain of e. Coli histidine kinase receptor kdpd"/>
    <property type="match status" value="1"/>
</dbReference>
<keyword evidence="12 15" id="KW-0472">Membrane</keyword>
<dbReference type="InterPro" id="IPR001789">
    <property type="entry name" value="Sig_transdc_resp-reg_receiver"/>
</dbReference>
<dbReference type="Pfam" id="PF08447">
    <property type="entry name" value="PAS_3"/>
    <property type="match status" value="3"/>
</dbReference>
<keyword evidence="4 13" id="KW-0597">Phosphoprotein</keyword>
<dbReference type="SUPFAM" id="SSF52172">
    <property type="entry name" value="CheY-like"/>
    <property type="match status" value="1"/>
</dbReference>
<evidence type="ECO:0000259" key="16">
    <source>
        <dbReference type="PROSITE" id="PS50109"/>
    </source>
</evidence>
<dbReference type="InterPro" id="IPR000700">
    <property type="entry name" value="PAS-assoc_C"/>
</dbReference>
<dbReference type="InterPro" id="IPR013655">
    <property type="entry name" value="PAS_fold_3"/>
</dbReference>
<evidence type="ECO:0000256" key="8">
    <source>
        <dbReference type="ARBA" id="ARBA00022777"/>
    </source>
</evidence>
<feature type="modified residue" description="4-aspartylphosphate" evidence="13">
    <location>
        <position position="1231"/>
    </location>
</feature>
<dbReference type="SMART" id="SM00086">
    <property type="entry name" value="PAC"/>
    <property type="match status" value="5"/>
</dbReference>
<dbReference type="EMBL" id="JAFLQW010000426">
    <property type="protein sequence ID" value="MBO0350561.1"/>
    <property type="molecule type" value="Genomic_DNA"/>
</dbReference>
<evidence type="ECO:0000256" key="10">
    <source>
        <dbReference type="ARBA" id="ARBA00022989"/>
    </source>
</evidence>
<feature type="domain" description="PAS" evidence="18">
    <location>
        <begin position="643"/>
        <end position="715"/>
    </location>
</feature>
<dbReference type="InterPro" id="IPR038318">
    <property type="entry name" value="KdpD_sf"/>
</dbReference>
<keyword evidence="5" id="KW-0808">Transferase</keyword>
<dbReference type="InterPro" id="IPR003594">
    <property type="entry name" value="HATPase_dom"/>
</dbReference>
<dbReference type="InterPro" id="IPR005467">
    <property type="entry name" value="His_kinase_dom"/>
</dbReference>